<sequence>MNLAKTYTPNDYEPTIYALWESSGVFKAKGQGTPYSIIMPPPNANGNLHVGHALGSALQDILIRYRRMRGDDALYIPGADHAGFETWVVYEKELEKQGKTRFDYTREQLYSQVWNFVDEQRGNMELQLRALGAGVDWNTLVFTLDKKVIDSVYDSFEKMWQDQLIYRSERMVNFCVKHQTSFADIEVVHKNEKGKLWSIAYPTLDKVGEIIVATTRPETMLGDTAIAVHPDDERYKDLIGTKVQLPLIGREIPIIADDYVDRSFGTGAVKITPAHDPNDFAIAERHQLERIQVINYDGTMINVPPQYAGLTAEEARKKVLSALSIEEALRGEQEIEHAVGHCYKCGSIIEPLVKEQWFVKMQELAKNAITAIEKGDISFTPHNKAQVVINYLKELRDWNISRQIPWGIPIPMFHSTTDPETWLFDRRVDETHIDVDGTTYVREEDTLDTWFSSGQWPFITTDYLTNGPLARYFPNAVMETAGDILFAWVARMLMLGLYRTGQVPFRHVYLHGLVLDEKGIKMSKSKGNVINPMETISEYGSDALRMGIVSSRSAAQNQAFSRGKVIAGRNFCNKLWNIARFIEGQVGDSQPTPHPDLHSMADHWIIHRLNQAISTVEQQLDDYRFAEAAETLYHVIWDDVADWYIEVSKIEKHTSMLAWVLDTSLRLAHPFAPFVTETIWQSLNWHSDVLAGAAWPEQKDCNELEAAEFGRLKRLVAETRYVTSELPGNERYSLLYMDDSLVADNAGLIQHLAKLETVEHVDQARGLRLASSGRDAWLDISPEILYEHQTNLEKRLAEARAESEALEKRLANDQYITKAPPELVEQSREQLQAKHSLVERLARELQVISEDSSDSSQL</sequence>
<keyword evidence="6 8" id="KW-0030">Aminoacyl-tRNA synthetase</keyword>
<dbReference type="InterPro" id="IPR013155">
    <property type="entry name" value="M/V/L/I-tRNA-synth_anticd-bd"/>
</dbReference>
<comment type="caution">
    <text evidence="8">Lacks conserved residue(s) required for the propagation of feature annotation.</text>
</comment>
<dbReference type="GO" id="GO:0005829">
    <property type="term" value="C:cytosol"/>
    <property type="evidence" value="ECO:0007669"/>
    <property type="project" value="TreeGrafter"/>
</dbReference>
<dbReference type="InterPro" id="IPR033705">
    <property type="entry name" value="Anticodon_Ia_Val"/>
</dbReference>
<evidence type="ECO:0000256" key="6">
    <source>
        <dbReference type="ARBA" id="ARBA00023146"/>
    </source>
</evidence>
<dbReference type="Pfam" id="PF10458">
    <property type="entry name" value="Val_tRNA-synt_C"/>
    <property type="match status" value="1"/>
</dbReference>
<dbReference type="EMBL" id="CP005957">
    <property type="protein sequence ID" value="AGL62256.1"/>
    <property type="molecule type" value="Genomic_DNA"/>
</dbReference>
<evidence type="ECO:0000313" key="12">
    <source>
        <dbReference type="EMBL" id="AGL62256.1"/>
    </source>
</evidence>
<evidence type="ECO:0000259" key="9">
    <source>
        <dbReference type="Pfam" id="PF00133"/>
    </source>
</evidence>
<evidence type="ECO:0000256" key="5">
    <source>
        <dbReference type="ARBA" id="ARBA00022917"/>
    </source>
</evidence>
<keyword evidence="2 8" id="KW-0436">Ligase</keyword>
<dbReference type="Pfam" id="PF08264">
    <property type="entry name" value="Anticodon_1"/>
    <property type="match status" value="1"/>
</dbReference>
<evidence type="ECO:0000256" key="2">
    <source>
        <dbReference type="ARBA" id="ARBA00022598"/>
    </source>
</evidence>
<dbReference type="PATRIC" id="fig|1332188.3.peg.541"/>
<dbReference type="GO" id="GO:0006438">
    <property type="term" value="P:valyl-tRNA aminoacylation"/>
    <property type="evidence" value="ECO:0007669"/>
    <property type="project" value="UniProtKB-UniRule"/>
</dbReference>
<evidence type="ECO:0000256" key="3">
    <source>
        <dbReference type="ARBA" id="ARBA00022741"/>
    </source>
</evidence>
<dbReference type="SUPFAM" id="SSF52374">
    <property type="entry name" value="Nucleotidylyl transferase"/>
    <property type="match status" value="1"/>
</dbReference>
<comment type="domain">
    <text evidence="8">ValRS has two distinct active sites: one for aminoacylation and one for editing. The misactivated threonine is translocated from the active site to the editing site.</text>
</comment>
<dbReference type="InterPro" id="IPR019499">
    <property type="entry name" value="Val-tRNA_synth_tRNA-bd"/>
</dbReference>
<dbReference type="HAMAP" id="MF_02004">
    <property type="entry name" value="Val_tRNA_synth_type1"/>
    <property type="match status" value="1"/>
</dbReference>
<comment type="function">
    <text evidence="8">Catalyzes the attachment of valine to tRNA(Val). As ValRS can inadvertently accommodate and process structurally similar amino acids such as threonine, to avoid such errors, it has a 'posttransfer' editing activity that hydrolyzes mischarged Thr-tRNA(Val) in a tRNA-dependent manner.</text>
</comment>
<evidence type="ECO:0000256" key="4">
    <source>
        <dbReference type="ARBA" id="ARBA00022840"/>
    </source>
</evidence>
<dbReference type="InterPro" id="IPR009008">
    <property type="entry name" value="Val/Leu/Ile-tRNA-synth_edit"/>
</dbReference>
<dbReference type="Proteomes" id="UP000013893">
    <property type="component" value="Chromosome"/>
</dbReference>
<comment type="catalytic activity">
    <reaction evidence="7 8">
        <text>tRNA(Val) + L-valine + ATP = L-valyl-tRNA(Val) + AMP + diphosphate</text>
        <dbReference type="Rhea" id="RHEA:10704"/>
        <dbReference type="Rhea" id="RHEA-COMP:9672"/>
        <dbReference type="Rhea" id="RHEA-COMP:9708"/>
        <dbReference type="ChEBI" id="CHEBI:30616"/>
        <dbReference type="ChEBI" id="CHEBI:33019"/>
        <dbReference type="ChEBI" id="CHEBI:57762"/>
        <dbReference type="ChEBI" id="CHEBI:78442"/>
        <dbReference type="ChEBI" id="CHEBI:78537"/>
        <dbReference type="ChEBI" id="CHEBI:456215"/>
        <dbReference type="EC" id="6.1.1.9"/>
    </reaction>
</comment>
<dbReference type="Pfam" id="PF00133">
    <property type="entry name" value="tRNA-synt_1"/>
    <property type="match status" value="1"/>
</dbReference>
<dbReference type="GO" id="GO:0005524">
    <property type="term" value="F:ATP binding"/>
    <property type="evidence" value="ECO:0007669"/>
    <property type="project" value="UniProtKB-UniRule"/>
</dbReference>
<dbReference type="GO" id="GO:0004832">
    <property type="term" value="F:valine-tRNA ligase activity"/>
    <property type="evidence" value="ECO:0007669"/>
    <property type="project" value="UniProtKB-UniRule"/>
</dbReference>
<keyword evidence="8" id="KW-0175">Coiled coil</keyword>
<dbReference type="InterPro" id="IPR002303">
    <property type="entry name" value="Valyl-tRNA_ligase"/>
</dbReference>
<feature type="short sequence motif" description="'KMSKS' region" evidence="8">
    <location>
        <begin position="521"/>
        <end position="525"/>
    </location>
</feature>
<keyword evidence="4 8" id="KW-0067">ATP-binding</keyword>
<comment type="subunit">
    <text evidence="8">Monomer.</text>
</comment>
<dbReference type="InterPro" id="IPR009080">
    <property type="entry name" value="tRNAsynth_Ia_anticodon-bd"/>
</dbReference>
<evidence type="ECO:0000259" key="11">
    <source>
        <dbReference type="Pfam" id="PF10458"/>
    </source>
</evidence>
<dbReference type="PROSITE" id="PS00178">
    <property type="entry name" value="AA_TRNA_LIGASE_I"/>
    <property type="match status" value="1"/>
</dbReference>
<comment type="similarity">
    <text evidence="8">Belongs to the class-I aminoacyl-tRNA synthetase family. ValS type 1 subfamily.</text>
</comment>
<feature type="binding site" evidence="8">
    <location>
        <position position="524"/>
    </location>
    <ligand>
        <name>ATP</name>
        <dbReference type="ChEBI" id="CHEBI:30616"/>
    </ligand>
</feature>
<keyword evidence="3 8" id="KW-0547">Nucleotide-binding</keyword>
<comment type="domain">
    <text evidence="8">The C-terminal coiled-coil domain is crucial for aminoacylation activity.</text>
</comment>
<dbReference type="NCBIfam" id="NF004349">
    <property type="entry name" value="PRK05729.1"/>
    <property type="match status" value="1"/>
</dbReference>
<keyword evidence="5 8" id="KW-0648">Protein biosynthesis</keyword>
<name>R4PYG9_9BACT</name>
<evidence type="ECO:0000256" key="8">
    <source>
        <dbReference type="HAMAP-Rule" id="MF_02004"/>
    </source>
</evidence>
<evidence type="ECO:0000313" key="13">
    <source>
        <dbReference type="Proteomes" id="UP000013893"/>
    </source>
</evidence>
<evidence type="ECO:0000256" key="7">
    <source>
        <dbReference type="ARBA" id="ARBA00047552"/>
    </source>
</evidence>
<dbReference type="FunFam" id="3.90.740.10:FF:000005">
    <property type="entry name" value="Valine--tRNA ligase, mitochondrial"/>
    <property type="match status" value="1"/>
</dbReference>
<evidence type="ECO:0000256" key="1">
    <source>
        <dbReference type="ARBA" id="ARBA00022490"/>
    </source>
</evidence>
<dbReference type="STRING" id="1332188.L336_0553"/>
<dbReference type="InterPro" id="IPR010978">
    <property type="entry name" value="tRNA-bd_arm"/>
</dbReference>
<dbReference type="InterPro" id="IPR014729">
    <property type="entry name" value="Rossmann-like_a/b/a_fold"/>
</dbReference>
<dbReference type="CDD" id="cd07962">
    <property type="entry name" value="Anticodon_Ia_Val"/>
    <property type="match status" value="1"/>
</dbReference>
<feature type="domain" description="Valyl-tRNA synthetase tRNA-binding arm" evidence="11">
    <location>
        <begin position="789"/>
        <end position="847"/>
    </location>
</feature>
<dbReference type="PANTHER" id="PTHR11946">
    <property type="entry name" value="VALYL-TRNA SYNTHETASES"/>
    <property type="match status" value="1"/>
</dbReference>
<proteinExistence type="inferred from homology"/>
<dbReference type="SUPFAM" id="SSF47323">
    <property type="entry name" value="Anticodon-binding domain of a subclass of class I aminoacyl-tRNA synthetases"/>
    <property type="match status" value="1"/>
</dbReference>
<dbReference type="SUPFAM" id="SSF50677">
    <property type="entry name" value="ValRS/IleRS/LeuRS editing domain"/>
    <property type="match status" value="1"/>
</dbReference>
<gene>
    <name evidence="8 12" type="primary">valS</name>
    <name evidence="12" type="ORF">L336_0553</name>
</gene>
<dbReference type="Gene3D" id="1.10.287.380">
    <property type="entry name" value="Valyl-tRNA synthetase, C-terminal domain"/>
    <property type="match status" value="1"/>
</dbReference>
<keyword evidence="13" id="KW-1185">Reference proteome</keyword>
<dbReference type="SUPFAM" id="SSF46589">
    <property type="entry name" value="tRNA-binding arm"/>
    <property type="match status" value="1"/>
</dbReference>
<dbReference type="KEGG" id="saal:L336_0553"/>
<dbReference type="NCBIfam" id="TIGR00422">
    <property type="entry name" value="valS"/>
    <property type="match status" value="1"/>
</dbReference>
<feature type="domain" description="Aminoacyl-tRNA synthetase class Ia" evidence="9">
    <location>
        <begin position="16"/>
        <end position="554"/>
    </location>
</feature>
<dbReference type="Gene3D" id="3.40.50.620">
    <property type="entry name" value="HUPs"/>
    <property type="match status" value="2"/>
</dbReference>
<organism evidence="12 13">
    <name type="scientific">Candidatus Saccharimonas aalborgensis</name>
    <dbReference type="NCBI Taxonomy" id="1332188"/>
    <lineage>
        <taxon>Bacteria</taxon>
        <taxon>Candidatus Saccharimonadota</taxon>
        <taxon>Candidatus Saccharimonadia</taxon>
        <taxon>Candidatus Saccharimonadales</taxon>
        <taxon>Candidatus Saccharimonadaceae</taxon>
        <taxon>Candidatus Saccharimonas</taxon>
    </lineage>
</organism>
<keyword evidence="1 8" id="KW-0963">Cytoplasm</keyword>
<dbReference type="PRINTS" id="PR00986">
    <property type="entry name" value="TRNASYNTHVAL"/>
</dbReference>
<dbReference type="GO" id="GO:0002161">
    <property type="term" value="F:aminoacyl-tRNA deacylase activity"/>
    <property type="evidence" value="ECO:0007669"/>
    <property type="project" value="InterPro"/>
</dbReference>
<feature type="coiled-coil region" evidence="8">
    <location>
        <begin position="789"/>
        <end position="844"/>
    </location>
</feature>
<feature type="domain" description="Methionyl/Valyl/Leucyl/Isoleucyl-tRNA synthetase anticodon-binding" evidence="10">
    <location>
        <begin position="602"/>
        <end position="720"/>
    </location>
</feature>
<dbReference type="AlphaFoldDB" id="R4PYG9"/>
<reference evidence="12 13" key="1">
    <citation type="journal article" date="2013" name="Nat. Biotechnol.">
        <title>Genome sequences of rare, uncultured bacteria obtained by differential coverage binning of multiple metagenomes.</title>
        <authorList>
            <person name="Albertsen M."/>
            <person name="Hugenholtz P."/>
            <person name="Skarshewski A."/>
            <person name="Nielsen K.L."/>
            <person name="Tyson G.W."/>
            <person name="Nielsen P.H."/>
        </authorList>
    </citation>
    <scope>NUCLEOTIDE SEQUENCE [LARGE SCALE GENOMIC DNA]</scope>
    <source>
        <strain evidence="12">TM71</strain>
    </source>
</reference>
<dbReference type="EC" id="6.1.1.9" evidence="8"/>
<dbReference type="PANTHER" id="PTHR11946:SF93">
    <property type="entry name" value="VALINE--TRNA LIGASE, CHLOROPLASTIC_MITOCHONDRIAL 2"/>
    <property type="match status" value="1"/>
</dbReference>
<dbReference type="InterPro" id="IPR001412">
    <property type="entry name" value="aa-tRNA-synth_I_CS"/>
</dbReference>
<dbReference type="Gene3D" id="1.10.730.10">
    <property type="entry name" value="Isoleucyl-tRNA Synthetase, Domain 1"/>
    <property type="match status" value="1"/>
</dbReference>
<dbReference type="InterPro" id="IPR002300">
    <property type="entry name" value="aa-tRNA-synth_Ia"/>
</dbReference>
<comment type="subcellular location">
    <subcellularLocation>
        <location evidence="8">Cytoplasm</location>
    </subcellularLocation>
</comment>
<evidence type="ECO:0000259" key="10">
    <source>
        <dbReference type="Pfam" id="PF08264"/>
    </source>
</evidence>
<protein>
    <recommendedName>
        <fullName evidence="8">Valine--tRNA ligase</fullName>
        <ecNumber evidence="8">6.1.1.9</ecNumber>
    </recommendedName>
    <alternativeName>
        <fullName evidence="8">Valyl-tRNA synthetase</fullName>
        <shortName evidence="8">ValRS</shortName>
    </alternativeName>
</protein>
<dbReference type="HOGENOM" id="CLU_001493_0_2_0"/>
<dbReference type="Gene3D" id="3.90.740.10">
    <property type="entry name" value="Valyl/Leucyl/Isoleucyl-tRNA synthetase, editing domain"/>
    <property type="match status" value="1"/>
</dbReference>
<accession>R4PYG9</accession>
<dbReference type="InterPro" id="IPR037118">
    <property type="entry name" value="Val-tRNA_synth_C_sf"/>
</dbReference>